<feature type="compositionally biased region" description="Basic and acidic residues" evidence="2">
    <location>
        <begin position="41"/>
        <end position="66"/>
    </location>
</feature>
<dbReference type="GO" id="GO:0005634">
    <property type="term" value="C:nucleus"/>
    <property type="evidence" value="ECO:0007669"/>
    <property type="project" value="TreeGrafter"/>
</dbReference>
<dbReference type="Pfam" id="PF13300">
    <property type="entry name" value="DUF4078"/>
    <property type="match status" value="1"/>
</dbReference>
<feature type="region of interest" description="Disordered" evidence="2">
    <location>
        <begin position="181"/>
        <end position="246"/>
    </location>
</feature>
<feature type="region of interest" description="Disordered" evidence="2">
    <location>
        <begin position="27"/>
        <end position="81"/>
    </location>
</feature>
<keyword evidence="1" id="KW-0175">Coiled coil</keyword>
<dbReference type="PANTHER" id="PTHR15885">
    <property type="entry name" value="COILED-COIL DOMAIN-CONTAINING PROTEIN 174"/>
    <property type="match status" value="1"/>
</dbReference>
<evidence type="ECO:0000256" key="1">
    <source>
        <dbReference type="ARBA" id="ARBA00023054"/>
    </source>
</evidence>
<feature type="domain" description="CCDC174 alpha/beta GRSR" evidence="3">
    <location>
        <begin position="155"/>
        <end position="183"/>
    </location>
</feature>
<dbReference type="InterPro" id="IPR025066">
    <property type="entry name" value="CCDC174-like"/>
</dbReference>
<evidence type="ECO:0000313" key="4">
    <source>
        <dbReference type="EnsemblMetazoa" id="ACON001231-PB"/>
    </source>
</evidence>
<dbReference type="VEuPathDB" id="VectorBase:ACON001231"/>
<keyword evidence="5" id="KW-1185">Reference proteome</keyword>
<sequence>MNDPNRKIEIDKSSLLSLKAELLRKQEEVGRAKASTSIDDFVPKKVPKPEKDVSAKRKERREKKDSSQPVVTELEDSAQLARSKQMLVAKAKYYDRMVAAGGSLNSDENSLVMFNKKKQDTKPVYSSSEHSAEESSTDSESSDSDSEGVEDGDKWVEYTDCLGRTRKCLKKDLKECLARDKELAKSMAPREGQRREDLQGSSSVHTVPLARPETLPSTSTDAQEEEDEDGEIVGPMPPAMSRTDDTDLGERFLEMKEQWAQQEEANLEKGSIHYQDVLFNEARLHGVGYYAFSTDQEERNRQRDELDSIRETTMEAQKEREALRQARDKLIADRVKAARARQRARQGLPPEEDEDSSKQQQTEASDQLYDPVEERRKRKAEEKQRKRKEKEERRRERERADHVRPWDEGKEQNPDDKEWVPAKEKFILSQHEWNDLKRSERIAEFAPPPVETASTARSRSWTQKPRANSRGPSPDSESESSDSDEEVVVGPMPLMTDPSQAGALEDIPLPEEMDEEPSKGSLFFTTKKNPPKKELKRRNLNAVEMSTPAKMAAPVPIRNELSDGEADEEAAVLPPRKGAEIEPPATYDYYGPSDAARRSRPAAGQTVAPENRTNLEASIEAGLKFLRNQSDKSGGPGTKNRWTSNADY</sequence>
<dbReference type="GeneID" id="120949320"/>
<dbReference type="KEGG" id="acoz:120949320"/>
<dbReference type="AlphaFoldDB" id="A0A6E8V9V7"/>
<proteinExistence type="predicted"/>
<name>A0A6E8V9V7_ANOCL</name>
<feature type="region of interest" description="Disordered" evidence="2">
    <location>
        <begin position="290"/>
        <end position="423"/>
    </location>
</feature>
<dbReference type="Proteomes" id="UP001105220">
    <property type="component" value="Unplaced"/>
</dbReference>
<evidence type="ECO:0000259" key="3">
    <source>
        <dbReference type="Pfam" id="PF25449"/>
    </source>
</evidence>
<dbReference type="EnsemblMetazoa" id="ACON001231-RB">
    <property type="protein sequence ID" value="ACON001231-PB"/>
    <property type="gene ID" value="ACON001231"/>
</dbReference>
<dbReference type="RefSeq" id="XP_040222475.2">
    <property type="nucleotide sequence ID" value="XM_040366541.2"/>
</dbReference>
<dbReference type="InterPro" id="IPR057464">
    <property type="entry name" value="CCDC174_GRSR"/>
</dbReference>
<evidence type="ECO:0000313" key="5">
    <source>
        <dbReference type="Proteomes" id="UP001105220"/>
    </source>
</evidence>
<reference key="1">
    <citation type="journal article" date="2019" name="Genes (Basel)">
        <title>A High-Quality De novo Genome Assembly from a Single Mosquito Using PacBio Sequencing.</title>
        <authorList>
            <person name="Kingan S.B."/>
            <person name="Heaton H."/>
            <person name="Cudini J."/>
            <person name="Lambert C.C."/>
            <person name="Baybayan P."/>
            <person name="Galvin B.D."/>
            <person name="Durbin R."/>
            <person name="Korlach J."/>
            <person name="Lawniczak M.K.N."/>
        </authorList>
    </citation>
    <scope>NUCLEOTIDE SEQUENCE [LARGE SCALE GENOMIC DNA]</scope>
    <source>
        <strain>Mali-NIH</strain>
    </source>
</reference>
<feature type="compositionally biased region" description="Polar residues" evidence="2">
    <location>
        <begin position="452"/>
        <end position="466"/>
    </location>
</feature>
<feature type="compositionally biased region" description="Basic and acidic residues" evidence="2">
    <location>
        <begin position="372"/>
        <end position="423"/>
    </location>
</feature>
<feature type="compositionally biased region" description="Acidic residues" evidence="2">
    <location>
        <begin position="135"/>
        <end position="150"/>
    </location>
</feature>
<dbReference type="VEuPathDB" id="VectorBase:ACON2_031758"/>
<feature type="region of interest" description="Disordered" evidence="2">
    <location>
        <begin position="439"/>
        <end position="648"/>
    </location>
</feature>
<feature type="compositionally biased region" description="Acidic residues" evidence="2">
    <location>
        <begin position="222"/>
        <end position="231"/>
    </location>
</feature>
<reference evidence="4" key="2">
    <citation type="submission" date="2020-05" db="UniProtKB">
        <authorList>
            <consortium name="EnsemblMetazoa"/>
        </authorList>
    </citation>
    <scope>IDENTIFICATION</scope>
    <source>
        <strain evidence="4">Ngousso</strain>
    </source>
</reference>
<organism evidence="4 5">
    <name type="scientific">Anopheles coluzzii</name>
    <name type="common">African malaria mosquito</name>
    <dbReference type="NCBI Taxonomy" id="1518534"/>
    <lineage>
        <taxon>Eukaryota</taxon>
        <taxon>Metazoa</taxon>
        <taxon>Ecdysozoa</taxon>
        <taxon>Arthropoda</taxon>
        <taxon>Hexapoda</taxon>
        <taxon>Insecta</taxon>
        <taxon>Pterygota</taxon>
        <taxon>Neoptera</taxon>
        <taxon>Endopterygota</taxon>
        <taxon>Diptera</taxon>
        <taxon>Nematocera</taxon>
        <taxon>Culicoidea</taxon>
        <taxon>Culicidae</taxon>
        <taxon>Anophelinae</taxon>
        <taxon>Anopheles</taxon>
    </lineage>
</organism>
<feature type="region of interest" description="Disordered" evidence="2">
    <location>
        <begin position="118"/>
        <end position="156"/>
    </location>
</feature>
<dbReference type="Pfam" id="PF25449">
    <property type="entry name" value="CCDC174_GRSR"/>
    <property type="match status" value="1"/>
</dbReference>
<feature type="compositionally biased region" description="Basic and acidic residues" evidence="2">
    <location>
        <begin position="296"/>
        <end position="336"/>
    </location>
</feature>
<dbReference type="VEuPathDB" id="VectorBase:ACMO_000493"/>
<protein>
    <recommendedName>
        <fullName evidence="3">CCDC174 alpha/beta GRSR domain-containing protein</fullName>
    </recommendedName>
</protein>
<evidence type="ECO:0000256" key="2">
    <source>
        <dbReference type="SAM" id="MobiDB-lite"/>
    </source>
</evidence>
<dbReference type="PANTHER" id="PTHR15885:SF1">
    <property type="entry name" value="COILED-COIL DOMAIN-CONTAINING PROTEIN 174"/>
    <property type="match status" value="1"/>
</dbReference>
<feature type="compositionally biased region" description="Acidic residues" evidence="2">
    <location>
        <begin position="476"/>
        <end position="487"/>
    </location>
</feature>
<accession>A0A6E8V9V7</accession>